<dbReference type="SMART" id="SM00220">
    <property type="entry name" value="S_TKc"/>
    <property type="match status" value="1"/>
</dbReference>
<keyword evidence="5 15" id="KW-0723">Serine/threonine-protein kinase</keyword>
<keyword evidence="9 14" id="KW-0067">ATP-binding</keyword>
<evidence type="ECO:0000256" key="8">
    <source>
        <dbReference type="ARBA" id="ARBA00022777"/>
    </source>
</evidence>
<dbReference type="PROSITE" id="PS50011">
    <property type="entry name" value="PROTEIN_KINASE_DOM"/>
    <property type="match status" value="1"/>
</dbReference>
<feature type="domain" description="Protein kinase" evidence="17">
    <location>
        <begin position="99"/>
        <end position="375"/>
    </location>
</feature>
<dbReference type="InterPro" id="IPR011009">
    <property type="entry name" value="Kinase-like_dom_sf"/>
</dbReference>
<keyword evidence="7 14" id="KW-0547">Nucleotide-binding</keyword>
<keyword evidence="11" id="KW-0449">Lipoprotein</keyword>
<evidence type="ECO:0000256" key="6">
    <source>
        <dbReference type="ARBA" id="ARBA00022679"/>
    </source>
</evidence>
<evidence type="ECO:0000256" key="7">
    <source>
        <dbReference type="ARBA" id="ARBA00022741"/>
    </source>
</evidence>
<comment type="catalytic activity">
    <reaction evidence="12">
        <text>L-threonyl-[protein] + ATP = O-phospho-L-threonyl-[protein] + ADP + H(+)</text>
        <dbReference type="Rhea" id="RHEA:46608"/>
        <dbReference type="Rhea" id="RHEA-COMP:11060"/>
        <dbReference type="Rhea" id="RHEA-COMP:11605"/>
        <dbReference type="ChEBI" id="CHEBI:15378"/>
        <dbReference type="ChEBI" id="CHEBI:30013"/>
        <dbReference type="ChEBI" id="CHEBI:30616"/>
        <dbReference type="ChEBI" id="CHEBI:61977"/>
        <dbReference type="ChEBI" id="CHEBI:456216"/>
        <dbReference type="EC" id="2.7.11.1"/>
    </reaction>
</comment>
<accession>A0A3L6FA87</accession>
<evidence type="ECO:0000313" key="19">
    <source>
        <dbReference type="Proteomes" id="UP000251960"/>
    </source>
</evidence>
<dbReference type="ExpressionAtlas" id="A0A3L6FA87">
    <property type="expression patterns" value="baseline and differential"/>
</dbReference>
<evidence type="ECO:0000256" key="1">
    <source>
        <dbReference type="ARBA" id="ARBA00004193"/>
    </source>
</evidence>
<organism evidence="18 19">
    <name type="scientific">Zea mays</name>
    <name type="common">Maize</name>
    <dbReference type="NCBI Taxonomy" id="4577"/>
    <lineage>
        <taxon>Eukaryota</taxon>
        <taxon>Viridiplantae</taxon>
        <taxon>Streptophyta</taxon>
        <taxon>Embryophyta</taxon>
        <taxon>Tracheophyta</taxon>
        <taxon>Spermatophyta</taxon>
        <taxon>Magnoliopsida</taxon>
        <taxon>Liliopsida</taxon>
        <taxon>Poales</taxon>
        <taxon>Poaceae</taxon>
        <taxon>PACMAD clade</taxon>
        <taxon>Panicoideae</taxon>
        <taxon>Andropogonodae</taxon>
        <taxon>Andropogoneae</taxon>
        <taxon>Tripsacinae</taxon>
        <taxon>Zea</taxon>
    </lineage>
</organism>
<dbReference type="InterPro" id="IPR017441">
    <property type="entry name" value="Protein_kinase_ATP_BS"/>
</dbReference>
<evidence type="ECO:0000256" key="15">
    <source>
        <dbReference type="RuleBase" id="RU000304"/>
    </source>
</evidence>
<comment type="caution">
    <text evidence="18">The sequence shown here is derived from an EMBL/GenBank/DDBJ whole genome shotgun (WGS) entry which is preliminary data.</text>
</comment>
<evidence type="ECO:0000256" key="13">
    <source>
        <dbReference type="ARBA" id="ARBA00048679"/>
    </source>
</evidence>
<protein>
    <recommendedName>
        <fullName evidence="3">non-specific serine/threonine protein kinase</fullName>
        <ecNumber evidence="3">2.7.11.1</ecNumber>
    </recommendedName>
</protein>
<dbReference type="CDD" id="cd14066">
    <property type="entry name" value="STKc_IRAK"/>
    <property type="match status" value="1"/>
</dbReference>
<dbReference type="InterPro" id="IPR008271">
    <property type="entry name" value="Ser/Thr_kinase_AS"/>
</dbReference>
<feature type="region of interest" description="Disordered" evidence="16">
    <location>
        <begin position="435"/>
        <end position="456"/>
    </location>
</feature>
<proteinExistence type="inferred from homology"/>
<dbReference type="Proteomes" id="UP000251960">
    <property type="component" value="Chromosome 3"/>
</dbReference>
<dbReference type="EMBL" id="NCVQ01000004">
    <property type="protein sequence ID" value="PWZ29858.1"/>
    <property type="molecule type" value="Genomic_DNA"/>
</dbReference>
<evidence type="ECO:0000256" key="4">
    <source>
        <dbReference type="ARBA" id="ARBA00022475"/>
    </source>
</evidence>
<dbReference type="AlphaFoldDB" id="A0A3L6FA87"/>
<evidence type="ECO:0000256" key="3">
    <source>
        <dbReference type="ARBA" id="ARBA00012513"/>
    </source>
</evidence>
<gene>
    <name evidence="18" type="primary">PBL27_0</name>
    <name evidence="18" type="ORF">Zm00014a_008184</name>
</gene>
<evidence type="ECO:0000256" key="5">
    <source>
        <dbReference type="ARBA" id="ARBA00022527"/>
    </source>
</evidence>
<evidence type="ECO:0000256" key="11">
    <source>
        <dbReference type="ARBA" id="ARBA00023288"/>
    </source>
</evidence>
<dbReference type="GO" id="GO:0004674">
    <property type="term" value="F:protein serine/threonine kinase activity"/>
    <property type="evidence" value="ECO:0007669"/>
    <property type="project" value="UniProtKB-KW"/>
</dbReference>
<reference evidence="18 19" key="1">
    <citation type="journal article" date="2018" name="Nat. Genet.">
        <title>Extensive intraspecific gene order and gene structural variations between Mo17 and other maize genomes.</title>
        <authorList>
            <person name="Sun S."/>
            <person name="Zhou Y."/>
            <person name="Chen J."/>
            <person name="Shi J."/>
            <person name="Zhao H."/>
            <person name="Zhao H."/>
            <person name="Song W."/>
            <person name="Zhang M."/>
            <person name="Cui Y."/>
            <person name="Dong X."/>
            <person name="Liu H."/>
            <person name="Ma X."/>
            <person name="Jiao Y."/>
            <person name="Wang B."/>
            <person name="Wei X."/>
            <person name="Stein J.C."/>
            <person name="Glaubitz J.C."/>
            <person name="Lu F."/>
            <person name="Yu G."/>
            <person name="Liang C."/>
            <person name="Fengler K."/>
            <person name="Li B."/>
            <person name="Rafalski A."/>
            <person name="Schnable P.S."/>
            <person name="Ware D.H."/>
            <person name="Buckler E.S."/>
            <person name="Lai J."/>
        </authorList>
    </citation>
    <scope>NUCLEOTIDE SEQUENCE [LARGE SCALE GENOMIC DNA]</scope>
    <source>
        <strain evidence="19">cv. Missouri 17</strain>
        <tissue evidence="18">Seedling</tissue>
    </source>
</reference>
<keyword evidence="10" id="KW-0472">Membrane</keyword>
<dbReference type="SUPFAM" id="SSF56112">
    <property type="entry name" value="Protein kinase-like (PK-like)"/>
    <property type="match status" value="1"/>
</dbReference>
<keyword evidence="4" id="KW-1003">Cell membrane</keyword>
<evidence type="ECO:0000256" key="12">
    <source>
        <dbReference type="ARBA" id="ARBA00047899"/>
    </source>
</evidence>
<dbReference type="Gene3D" id="3.30.200.20">
    <property type="entry name" value="Phosphorylase Kinase, domain 1"/>
    <property type="match status" value="1"/>
</dbReference>
<comment type="subcellular location">
    <subcellularLocation>
        <location evidence="1">Cell membrane</location>
        <topology evidence="1">Lipid-anchor</topology>
    </subcellularLocation>
</comment>
<dbReference type="PROSITE" id="PS00107">
    <property type="entry name" value="PROTEIN_KINASE_ATP"/>
    <property type="match status" value="1"/>
</dbReference>
<dbReference type="PANTHER" id="PTHR47985">
    <property type="entry name" value="OS07G0668900 PROTEIN"/>
    <property type="match status" value="1"/>
</dbReference>
<evidence type="ECO:0000256" key="16">
    <source>
        <dbReference type="SAM" id="MobiDB-lite"/>
    </source>
</evidence>
<evidence type="ECO:0000259" key="17">
    <source>
        <dbReference type="PROSITE" id="PS50011"/>
    </source>
</evidence>
<evidence type="ECO:0000256" key="2">
    <source>
        <dbReference type="ARBA" id="ARBA00008684"/>
    </source>
</evidence>
<evidence type="ECO:0000313" key="18">
    <source>
        <dbReference type="EMBL" id="PWZ29858.1"/>
    </source>
</evidence>
<comment type="similarity">
    <text evidence="2">Belongs to the protein kinase superfamily. Ser/Thr protein kinase family.</text>
</comment>
<dbReference type="GO" id="GO:0005886">
    <property type="term" value="C:plasma membrane"/>
    <property type="evidence" value="ECO:0007669"/>
    <property type="project" value="UniProtKB-SubCell"/>
</dbReference>
<dbReference type="GO" id="GO:0005524">
    <property type="term" value="F:ATP binding"/>
    <property type="evidence" value="ECO:0007669"/>
    <property type="project" value="UniProtKB-UniRule"/>
</dbReference>
<dbReference type="InterPro" id="IPR000719">
    <property type="entry name" value="Prot_kinase_dom"/>
</dbReference>
<evidence type="ECO:0000256" key="9">
    <source>
        <dbReference type="ARBA" id="ARBA00022840"/>
    </source>
</evidence>
<sequence length="480" mass="53145">MGFLACLCRCPQDGDDDEKEGEQFRINHQVASAVFLFINTQLYLLVFNGPLTVDYPKSSESSPLKAERVVHMDGAQLIGRHDEATIFTLRQLAEATNNFRQDSLLGRGGFGCVYKATLSNGQVVAVKQLDLNGLQGNREFLVEVLMLNLLHHPNLVNLHGYCVDGDQRLLVYEYMPLGSLEDHLHDLAPNQQPLDWKTRMKIAAGAAAGLEYLHDKANPPVIYRDIKPSNILLGEGYHAKLSDFGLAKLGPVGDKTHVTTRVMGTHGYCAPEYALTGQLTVKSDIYSFGVVFLELITGRRPQDSDRPPEEQDLVAWARPLFKDQKKFRKMADPSLCGRFPKRGLFQALAIAAMCLQEKAKSRPPMREVAAALSYLASQAYDRNNNAAAHRNRAGPSTPRVLDDQIGQDTCTLASQQGAQMSMHVGTDHATPEVKEASWSGSHRGGRGRVTPNGADRERALADANVWAEAWRRQEKASKMR</sequence>
<name>A0A3L6FA87_MAIZE</name>
<dbReference type="Gene3D" id="1.10.510.10">
    <property type="entry name" value="Transferase(Phosphotransferase) domain 1"/>
    <property type="match status" value="1"/>
</dbReference>
<dbReference type="EC" id="2.7.11.1" evidence="3"/>
<evidence type="ECO:0000256" key="14">
    <source>
        <dbReference type="PROSITE-ProRule" id="PRU10141"/>
    </source>
</evidence>
<comment type="catalytic activity">
    <reaction evidence="13">
        <text>L-seryl-[protein] + ATP = O-phospho-L-seryl-[protein] + ADP + H(+)</text>
        <dbReference type="Rhea" id="RHEA:17989"/>
        <dbReference type="Rhea" id="RHEA-COMP:9863"/>
        <dbReference type="Rhea" id="RHEA-COMP:11604"/>
        <dbReference type="ChEBI" id="CHEBI:15378"/>
        <dbReference type="ChEBI" id="CHEBI:29999"/>
        <dbReference type="ChEBI" id="CHEBI:30616"/>
        <dbReference type="ChEBI" id="CHEBI:83421"/>
        <dbReference type="ChEBI" id="CHEBI:456216"/>
        <dbReference type="EC" id="2.7.11.1"/>
    </reaction>
</comment>
<dbReference type="Pfam" id="PF00069">
    <property type="entry name" value="Pkinase"/>
    <property type="match status" value="1"/>
</dbReference>
<dbReference type="FunFam" id="3.30.200.20:FF:000244">
    <property type="entry name" value="Serine/threonine-protein kinase CDL1-like"/>
    <property type="match status" value="1"/>
</dbReference>
<evidence type="ECO:0000256" key="10">
    <source>
        <dbReference type="ARBA" id="ARBA00023136"/>
    </source>
</evidence>
<feature type="binding site" evidence="14">
    <location>
        <position position="127"/>
    </location>
    <ligand>
        <name>ATP</name>
        <dbReference type="ChEBI" id="CHEBI:30616"/>
    </ligand>
</feature>
<dbReference type="PANTHER" id="PTHR47985:SF62">
    <property type="entry name" value="OS01G0259200 PROTEIN"/>
    <property type="match status" value="1"/>
</dbReference>
<dbReference type="PROSITE" id="PS00108">
    <property type="entry name" value="PROTEIN_KINASE_ST"/>
    <property type="match status" value="1"/>
</dbReference>
<keyword evidence="6" id="KW-0808">Transferase</keyword>
<dbReference type="FunFam" id="1.10.510.10:FF:000032">
    <property type="entry name" value="Serine/threonine-protein kinase PBS1"/>
    <property type="match status" value="1"/>
</dbReference>
<keyword evidence="8 18" id="KW-0418">Kinase</keyword>